<evidence type="ECO:0000256" key="9">
    <source>
        <dbReference type="ARBA" id="ARBA00022989"/>
    </source>
</evidence>
<sequence>MTALTQRNLSVAGHGQAERDGNDYSLTVYKGNRLLPKMRLHPTIIFYAVVQIVLYLSGFGIVSVAILLVTVFLHEMGHVAAARLVGGHTDEVLLWPLGGLAVSWYDRTIRNKLIVTLAGPMVNGILFGLWFLAGGASFKEWDFDDEDNDIEINLTDWEGLCFWAAALNLWIAGINLSIPVYPLDASCWTGQLFYRCLCRSARNAGLVMVWLALLCGLFFLLLSLVSLDPLIMVITGWCFYQMYLLLRAVCDGSISDHPLFNFDETALLGRQTVVQTQLNLPPLGIPVDKTNRTPRDLSAFNADVTPTNRILNIGRSPAQSERI</sequence>
<evidence type="ECO:0000256" key="3">
    <source>
        <dbReference type="ARBA" id="ARBA00007931"/>
    </source>
</evidence>
<name>A0A7J6Q2Y8_PEROL</name>
<dbReference type="GO" id="GO:0006508">
    <property type="term" value="P:proteolysis"/>
    <property type="evidence" value="ECO:0007669"/>
    <property type="project" value="UniProtKB-KW"/>
</dbReference>
<organism evidence="14 15">
    <name type="scientific">Perkinsus olseni</name>
    <name type="common">Perkinsus atlanticus</name>
    <dbReference type="NCBI Taxonomy" id="32597"/>
    <lineage>
        <taxon>Eukaryota</taxon>
        <taxon>Sar</taxon>
        <taxon>Alveolata</taxon>
        <taxon>Perkinsozoa</taxon>
        <taxon>Perkinsea</taxon>
        <taxon>Perkinsida</taxon>
        <taxon>Perkinsidae</taxon>
        <taxon>Perkinsus</taxon>
    </lineage>
</organism>
<dbReference type="Proteomes" id="UP000574390">
    <property type="component" value="Unassembled WGS sequence"/>
</dbReference>
<feature type="transmembrane region" description="Helical" evidence="12">
    <location>
        <begin position="204"/>
        <end position="224"/>
    </location>
</feature>
<feature type="transmembrane region" description="Helical" evidence="12">
    <location>
        <begin position="113"/>
        <end position="133"/>
    </location>
</feature>
<evidence type="ECO:0000256" key="12">
    <source>
        <dbReference type="SAM" id="Phobius"/>
    </source>
</evidence>
<evidence type="ECO:0000313" key="15">
    <source>
        <dbReference type="Proteomes" id="UP000574390"/>
    </source>
</evidence>
<evidence type="ECO:0000256" key="2">
    <source>
        <dbReference type="ARBA" id="ARBA00004141"/>
    </source>
</evidence>
<evidence type="ECO:0000256" key="7">
    <source>
        <dbReference type="ARBA" id="ARBA00022801"/>
    </source>
</evidence>
<evidence type="ECO:0000256" key="11">
    <source>
        <dbReference type="ARBA" id="ARBA00023136"/>
    </source>
</evidence>
<reference evidence="14 15" key="1">
    <citation type="submission" date="2020-04" db="EMBL/GenBank/DDBJ databases">
        <title>Perkinsus olseni comparative genomics.</title>
        <authorList>
            <person name="Bogema D.R."/>
        </authorList>
    </citation>
    <scope>NUCLEOTIDE SEQUENCE [LARGE SCALE GENOMIC DNA]</scope>
    <source>
        <strain evidence="14">ATCC PRA-205</strain>
    </source>
</reference>
<gene>
    <name evidence="14" type="ORF">FOZ62_026618</name>
</gene>
<keyword evidence="7" id="KW-0378">Hydrolase</keyword>
<dbReference type="GO" id="GO:0046872">
    <property type="term" value="F:metal ion binding"/>
    <property type="evidence" value="ECO:0007669"/>
    <property type="project" value="UniProtKB-KW"/>
</dbReference>
<dbReference type="Pfam" id="PF02163">
    <property type="entry name" value="Peptidase_M50"/>
    <property type="match status" value="1"/>
</dbReference>
<dbReference type="InterPro" id="IPR008915">
    <property type="entry name" value="Peptidase_M50"/>
</dbReference>
<feature type="transmembrane region" description="Helical" evidence="12">
    <location>
        <begin position="44"/>
        <end position="73"/>
    </location>
</feature>
<feature type="transmembrane region" description="Helical" evidence="12">
    <location>
        <begin position="162"/>
        <end position="183"/>
    </location>
</feature>
<evidence type="ECO:0000256" key="6">
    <source>
        <dbReference type="ARBA" id="ARBA00022723"/>
    </source>
</evidence>
<accession>A0A7J6Q2Y8</accession>
<protein>
    <recommendedName>
        <fullName evidence="13">Peptidase M50 domain-containing protein</fullName>
    </recommendedName>
</protein>
<evidence type="ECO:0000256" key="10">
    <source>
        <dbReference type="ARBA" id="ARBA00023049"/>
    </source>
</evidence>
<keyword evidence="10" id="KW-0482">Metalloprotease</keyword>
<dbReference type="EMBL" id="JABANM010032882">
    <property type="protein sequence ID" value="KAF4702196.1"/>
    <property type="molecule type" value="Genomic_DNA"/>
</dbReference>
<evidence type="ECO:0000259" key="13">
    <source>
        <dbReference type="Pfam" id="PF02163"/>
    </source>
</evidence>
<evidence type="ECO:0000256" key="8">
    <source>
        <dbReference type="ARBA" id="ARBA00022833"/>
    </source>
</evidence>
<dbReference type="AlphaFoldDB" id="A0A7J6Q2Y8"/>
<evidence type="ECO:0000256" key="4">
    <source>
        <dbReference type="ARBA" id="ARBA00022670"/>
    </source>
</evidence>
<dbReference type="PANTHER" id="PTHR39188">
    <property type="entry name" value="MEMBRANE-ASSOCIATED ZINC METALLOPROTEASE M50B"/>
    <property type="match status" value="1"/>
</dbReference>
<dbReference type="GO" id="GO:0008237">
    <property type="term" value="F:metallopeptidase activity"/>
    <property type="evidence" value="ECO:0007669"/>
    <property type="project" value="UniProtKB-KW"/>
</dbReference>
<comment type="caution">
    <text evidence="14">The sequence shown here is derived from an EMBL/GenBank/DDBJ whole genome shotgun (WGS) entry which is preliminary data.</text>
</comment>
<keyword evidence="6" id="KW-0479">Metal-binding</keyword>
<dbReference type="PANTHER" id="PTHR39188:SF3">
    <property type="entry name" value="STAGE IV SPORULATION PROTEIN FB"/>
    <property type="match status" value="1"/>
</dbReference>
<comment type="cofactor">
    <cofactor evidence="1">
        <name>Zn(2+)</name>
        <dbReference type="ChEBI" id="CHEBI:29105"/>
    </cofactor>
</comment>
<keyword evidence="4" id="KW-0645">Protease</keyword>
<keyword evidence="8" id="KW-0862">Zinc</keyword>
<comment type="similarity">
    <text evidence="3">Belongs to the peptidase M50B family.</text>
</comment>
<evidence type="ECO:0000313" key="14">
    <source>
        <dbReference type="EMBL" id="KAF4702196.1"/>
    </source>
</evidence>
<proteinExistence type="inferred from homology"/>
<evidence type="ECO:0000256" key="5">
    <source>
        <dbReference type="ARBA" id="ARBA00022692"/>
    </source>
</evidence>
<keyword evidence="5 12" id="KW-0812">Transmembrane</keyword>
<evidence type="ECO:0000256" key="1">
    <source>
        <dbReference type="ARBA" id="ARBA00001947"/>
    </source>
</evidence>
<keyword evidence="9 12" id="KW-1133">Transmembrane helix</keyword>
<comment type="subcellular location">
    <subcellularLocation>
        <location evidence="2">Membrane</location>
        <topology evidence="2">Multi-pass membrane protein</topology>
    </subcellularLocation>
</comment>
<dbReference type="GO" id="GO:0016020">
    <property type="term" value="C:membrane"/>
    <property type="evidence" value="ECO:0007669"/>
    <property type="project" value="UniProtKB-SubCell"/>
</dbReference>
<keyword evidence="11 12" id="KW-0472">Membrane</keyword>
<feature type="domain" description="Peptidase M50" evidence="13">
    <location>
        <begin position="64"/>
        <end position="133"/>
    </location>
</feature>